<sequence length="173" mass="17697">MNNTRAQFSSRFGFLMAAAGAAVGLGNVWSFPSMAANNGGGAFLLVYVVMAFILAYPALMAELTLGRYAQNGIINAMGQVGGRGLPRCLGQGVGGLALAAACLTDEGRGFTERPNKLARLPGARALLCADRGASQPLRGHGGDPGAEPCGLRAPGLTHLPRGAVGGYRVDIRA</sequence>
<dbReference type="Pfam" id="PF00209">
    <property type="entry name" value="SNF"/>
    <property type="match status" value="1"/>
</dbReference>
<evidence type="ECO:0000313" key="8">
    <source>
        <dbReference type="Proteomes" id="UP001244242"/>
    </source>
</evidence>
<keyword evidence="3 6" id="KW-0812">Transmembrane</keyword>
<keyword evidence="2" id="KW-0813">Transport</keyword>
<organism evidence="7 8">
    <name type="scientific">Halomonas kalidii</name>
    <dbReference type="NCBI Taxonomy" id="3043293"/>
    <lineage>
        <taxon>Bacteria</taxon>
        <taxon>Pseudomonadati</taxon>
        <taxon>Pseudomonadota</taxon>
        <taxon>Gammaproteobacteria</taxon>
        <taxon>Oceanospirillales</taxon>
        <taxon>Halomonadaceae</taxon>
        <taxon>Halomonas</taxon>
    </lineage>
</organism>
<dbReference type="PRINTS" id="PR00176">
    <property type="entry name" value="NANEUSMPORT"/>
</dbReference>
<evidence type="ECO:0000256" key="5">
    <source>
        <dbReference type="ARBA" id="ARBA00023136"/>
    </source>
</evidence>
<keyword evidence="5 6" id="KW-0472">Membrane</keyword>
<keyword evidence="4 6" id="KW-1133">Transmembrane helix</keyword>
<comment type="subcellular location">
    <subcellularLocation>
        <location evidence="1">Membrane</location>
        <topology evidence="1">Multi-pass membrane protein</topology>
    </subcellularLocation>
</comment>
<gene>
    <name evidence="7" type="ORF">QLQ84_03125</name>
</gene>
<accession>A0ABT6VGE2</accession>
<feature type="transmembrane region" description="Helical" evidence="6">
    <location>
        <begin position="12"/>
        <end position="29"/>
    </location>
</feature>
<protein>
    <recommendedName>
        <fullName evidence="9">Sodium-dependent transporter</fullName>
    </recommendedName>
</protein>
<dbReference type="RefSeq" id="WP_282720305.1">
    <property type="nucleotide sequence ID" value="NZ_JASCQO010000017.1"/>
</dbReference>
<name>A0ABT6VGE2_9GAMM</name>
<dbReference type="Proteomes" id="UP001244242">
    <property type="component" value="Unassembled WGS sequence"/>
</dbReference>
<comment type="caution">
    <text evidence="7">The sequence shown here is derived from an EMBL/GenBank/DDBJ whole genome shotgun (WGS) entry which is preliminary data.</text>
</comment>
<evidence type="ECO:0000256" key="1">
    <source>
        <dbReference type="ARBA" id="ARBA00004141"/>
    </source>
</evidence>
<reference evidence="7 8" key="1">
    <citation type="submission" date="2023-04" db="EMBL/GenBank/DDBJ databases">
        <title>Halomonas strains isolated from rhizosphere soil.</title>
        <authorList>
            <person name="Xu L."/>
            <person name="Sun J.-Q."/>
        </authorList>
    </citation>
    <scope>NUCLEOTIDE SEQUENCE [LARGE SCALE GENOMIC DNA]</scope>
    <source>
        <strain evidence="7 8">LN1S58</strain>
    </source>
</reference>
<dbReference type="PANTHER" id="PTHR42948">
    <property type="entry name" value="TRANSPORTER"/>
    <property type="match status" value="1"/>
</dbReference>
<dbReference type="InterPro" id="IPR037272">
    <property type="entry name" value="SNS_sf"/>
</dbReference>
<dbReference type="PANTHER" id="PTHR42948:SF1">
    <property type="entry name" value="TRANSPORTER"/>
    <property type="match status" value="1"/>
</dbReference>
<dbReference type="InterPro" id="IPR000175">
    <property type="entry name" value="Na/ntran_symport"/>
</dbReference>
<feature type="transmembrane region" description="Helical" evidence="6">
    <location>
        <begin position="41"/>
        <end position="59"/>
    </location>
</feature>
<evidence type="ECO:0000256" key="6">
    <source>
        <dbReference type="SAM" id="Phobius"/>
    </source>
</evidence>
<dbReference type="PROSITE" id="PS50267">
    <property type="entry name" value="NA_NEUROTRAN_SYMP_3"/>
    <property type="match status" value="1"/>
</dbReference>
<proteinExistence type="predicted"/>
<keyword evidence="8" id="KW-1185">Reference proteome</keyword>
<evidence type="ECO:0008006" key="9">
    <source>
        <dbReference type="Google" id="ProtNLM"/>
    </source>
</evidence>
<evidence type="ECO:0000256" key="3">
    <source>
        <dbReference type="ARBA" id="ARBA00022692"/>
    </source>
</evidence>
<evidence type="ECO:0000256" key="4">
    <source>
        <dbReference type="ARBA" id="ARBA00022989"/>
    </source>
</evidence>
<dbReference type="SUPFAM" id="SSF161070">
    <property type="entry name" value="SNF-like"/>
    <property type="match status" value="1"/>
</dbReference>
<evidence type="ECO:0000313" key="7">
    <source>
        <dbReference type="EMBL" id="MDI5932770.1"/>
    </source>
</evidence>
<dbReference type="EMBL" id="JASCQO010000017">
    <property type="protein sequence ID" value="MDI5932770.1"/>
    <property type="molecule type" value="Genomic_DNA"/>
</dbReference>
<evidence type="ECO:0000256" key="2">
    <source>
        <dbReference type="ARBA" id="ARBA00022448"/>
    </source>
</evidence>